<name>A0A1B3B8K7_9GAMM</name>
<dbReference type="PATRIC" id="fig|1144748.3.peg.409"/>
<organism evidence="1 2">
    <name type="scientific">Kangiella sediminilitoris</name>
    <dbReference type="NCBI Taxonomy" id="1144748"/>
    <lineage>
        <taxon>Bacteria</taxon>
        <taxon>Pseudomonadati</taxon>
        <taxon>Pseudomonadota</taxon>
        <taxon>Gammaproteobacteria</taxon>
        <taxon>Kangiellales</taxon>
        <taxon>Kangiellaceae</taxon>
        <taxon>Kangiella</taxon>
    </lineage>
</organism>
<keyword evidence="2" id="KW-1185">Reference proteome</keyword>
<dbReference type="Proteomes" id="UP000094147">
    <property type="component" value="Chromosome"/>
</dbReference>
<proteinExistence type="predicted"/>
<dbReference type="OrthoDB" id="9768634at2"/>
<reference evidence="2" key="1">
    <citation type="submission" date="2015-08" db="EMBL/GenBank/DDBJ databases">
        <authorList>
            <person name="Kim K.M."/>
        </authorList>
    </citation>
    <scope>NUCLEOTIDE SEQUENCE [LARGE SCALE GENOMIC DNA]</scope>
    <source>
        <strain evidence="2">KCTC 23892</strain>
    </source>
</reference>
<gene>
    <name evidence="1" type="ORF">KS2013_403</name>
</gene>
<dbReference type="InterPro" id="IPR051200">
    <property type="entry name" value="Host-pathogen_enzymatic-act"/>
</dbReference>
<accession>A0A1B3B8K7</accession>
<dbReference type="InterPro" id="IPR015943">
    <property type="entry name" value="WD40/YVTN_repeat-like_dom_sf"/>
</dbReference>
<evidence type="ECO:0000313" key="2">
    <source>
        <dbReference type="Proteomes" id="UP000094147"/>
    </source>
</evidence>
<dbReference type="AlphaFoldDB" id="A0A1B3B8K7"/>
<dbReference type="EMBL" id="CP012418">
    <property type="protein sequence ID" value="AOE49127.1"/>
    <property type="molecule type" value="Genomic_DNA"/>
</dbReference>
<evidence type="ECO:0008006" key="3">
    <source>
        <dbReference type="Google" id="ProtNLM"/>
    </source>
</evidence>
<protein>
    <recommendedName>
        <fullName evidence="3">YncE family protein</fullName>
    </recommendedName>
</protein>
<dbReference type="RefSeq" id="WP_068988953.1">
    <property type="nucleotide sequence ID" value="NZ_CP012418.1"/>
</dbReference>
<dbReference type="SUPFAM" id="SSF75011">
    <property type="entry name" value="3-carboxy-cis,cis-mucoante lactonizing enzyme"/>
    <property type="match status" value="1"/>
</dbReference>
<evidence type="ECO:0000313" key="1">
    <source>
        <dbReference type="EMBL" id="AOE49127.1"/>
    </source>
</evidence>
<dbReference type="STRING" id="1144748.KS2013_403"/>
<dbReference type="KEGG" id="ksd:KS2013_403"/>
<dbReference type="Gene3D" id="2.130.10.10">
    <property type="entry name" value="YVTN repeat-like/Quinoprotein amine dehydrogenase"/>
    <property type="match status" value="2"/>
</dbReference>
<sequence>MSRFVTLFFMVFFGLVATSSRGEILALVNYESKPADSLKSLKLTGPQQREEGIAVVDVDPDSDAFGQILMDIPLPPDLVAHHIFYDKTMSKAYITALGRGNELRVMNLKEFPYRLKVINVDNCKVGEDVVFSDDNSRWYLTCMGSDRVYVGDVKSDEVMAELRTPEPYPHGIAINNDIDRILVTSTVSPDMTKAGDHISVFEASTNQPLGAIKVSNKESPAGEAPVEVLFVPKSKPAVAYVTNMQGGTLWTLTWNEDKQDFDAAEVFDFASEEAAMPLEIYFSDDAKKMYVTTAKPGKVHVFDIAGKVNEPKLLKTYSTAEGAHHIAFTKDGKLGFVQNSLLNLPGMSDGEITVVDMENNIVTHRIDTFKEKGFNPNCIVLLPEWNHLAGH</sequence>
<dbReference type="PANTHER" id="PTHR47197:SF3">
    <property type="entry name" value="DIHYDRO-HEME D1 DEHYDROGENASE"/>
    <property type="match status" value="1"/>
</dbReference>
<dbReference type="PANTHER" id="PTHR47197">
    <property type="entry name" value="PROTEIN NIRF"/>
    <property type="match status" value="1"/>
</dbReference>